<dbReference type="InterPro" id="IPR013216">
    <property type="entry name" value="Methyltransf_11"/>
</dbReference>
<dbReference type="SUPFAM" id="SSF53335">
    <property type="entry name" value="S-adenosyl-L-methionine-dependent methyltransferases"/>
    <property type="match status" value="1"/>
</dbReference>
<dbReference type="Pfam" id="PF08241">
    <property type="entry name" value="Methyltransf_11"/>
    <property type="match status" value="1"/>
</dbReference>
<dbReference type="AlphaFoldDB" id="A0A0C3CJC4"/>
<dbReference type="HOGENOM" id="CLU_049344_1_1_1"/>
<accession>A0A0C3CJC4</accession>
<reference evidence="6" key="2">
    <citation type="submission" date="2015-01" db="EMBL/GenBank/DDBJ databases">
        <title>Evolutionary Origins and Diversification of the Mycorrhizal Mutualists.</title>
        <authorList>
            <consortium name="DOE Joint Genome Institute"/>
            <consortium name="Mycorrhizal Genomics Consortium"/>
            <person name="Kohler A."/>
            <person name="Kuo A."/>
            <person name="Nagy L.G."/>
            <person name="Floudas D."/>
            <person name="Copeland A."/>
            <person name="Barry K.W."/>
            <person name="Cichocki N."/>
            <person name="Veneault-Fourrey C."/>
            <person name="LaButti K."/>
            <person name="Lindquist E.A."/>
            <person name="Lipzen A."/>
            <person name="Lundell T."/>
            <person name="Morin E."/>
            <person name="Murat C."/>
            <person name="Riley R."/>
            <person name="Ohm R."/>
            <person name="Sun H."/>
            <person name="Tunlid A."/>
            <person name="Henrissat B."/>
            <person name="Grigoriev I.V."/>
            <person name="Hibbett D.S."/>
            <person name="Martin F."/>
        </authorList>
    </citation>
    <scope>NUCLEOTIDE SEQUENCE [LARGE SCALE GENOMIC DNA]</scope>
    <source>
        <strain evidence="6">h7</strain>
    </source>
</reference>
<dbReference type="InterPro" id="IPR051052">
    <property type="entry name" value="Diverse_substrate_MTase"/>
</dbReference>
<dbReference type="Proteomes" id="UP000053424">
    <property type="component" value="Unassembled WGS sequence"/>
</dbReference>
<evidence type="ECO:0000313" key="6">
    <source>
        <dbReference type="Proteomes" id="UP000053424"/>
    </source>
</evidence>
<gene>
    <name evidence="5" type="ORF">M413DRAFT_443719</name>
</gene>
<comment type="similarity">
    <text evidence="1">Belongs to the methyltransferase superfamily.</text>
</comment>
<evidence type="ECO:0000256" key="1">
    <source>
        <dbReference type="ARBA" id="ARBA00008361"/>
    </source>
</evidence>
<dbReference type="GO" id="GO:0032259">
    <property type="term" value="P:methylation"/>
    <property type="evidence" value="ECO:0007669"/>
    <property type="project" value="UniProtKB-KW"/>
</dbReference>
<proteinExistence type="inferred from homology"/>
<dbReference type="Gene3D" id="3.40.50.150">
    <property type="entry name" value="Vaccinia Virus protein VP39"/>
    <property type="match status" value="1"/>
</dbReference>
<evidence type="ECO:0000256" key="2">
    <source>
        <dbReference type="ARBA" id="ARBA00022603"/>
    </source>
</evidence>
<protein>
    <recommendedName>
        <fullName evidence="4">Methyltransferase type 11 domain-containing protein</fullName>
    </recommendedName>
</protein>
<dbReference type="GO" id="GO:0008757">
    <property type="term" value="F:S-adenosylmethionine-dependent methyltransferase activity"/>
    <property type="evidence" value="ECO:0007669"/>
    <property type="project" value="InterPro"/>
</dbReference>
<dbReference type="PANTHER" id="PTHR44942:SF4">
    <property type="entry name" value="METHYLTRANSFERASE TYPE 11 DOMAIN-CONTAINING PROTEIN"/>
    <property type="match status" value="1"/>
</dbReference>
<evidence type="ECO:0000256" key="3">
    <source>
        <dbReference type="ARBA" id="ARBA00022679"/>
    </source>
</evidence>
<dbReference type="OrthoDB" id="10027013at2759"/>
<dbReference type="STRING" id="686832.A0A0C3CJC4"/>
<keyword evidence="6" id="KW-1185">Reference proteome</keyword>
<dbReference type="CDD" id="cd02440">
    <property type="entry name" value="AdoMet_MTases"/>
    <property type="match status" value="1"/>
</dbReference>
<keyword evidence="2" id="KW-0489">Methyltransferase</keyword>
<evidence type="ECO:0000313" key="5">
    <source>
        <dbReference type="EMBL" id="KIM43841.1"/>
    </source>
</evidence>
<dbReference type="PANTHER" id="PTHR44942">
    <property type="entry name" value="METHYLTRANSF_11 DOMAIN-CONTAINING PROTEIN"/>
    <property type="match status" value="1"/>
</dbReference>
<dbReference type="EMBL" id="KN831775">
    <property type="protein sequence ID" value="KIM43841.1"/>
    <property type="molecule type" value="Genomic_DNA"/>
</dbReference>
<feature type="domain" description="Methyltransferase type 11" evidence="4">
    <location>
        <begin position="48"/>
        <end position="146"/>
    </location>
</feature>
<dbReference type="InterPro" id="IPR029063">
    <property type="entry name" value="SAM-dependent_MTases_sf"/>
</dbReference>
<name>A0A0C3CJC4_HEBCY</name>
<organism evidence="5 6">
    <name type="scientific">Hebeloma cylindrosporum</name>
    <dbReference type="NCBI Taxonomy" id="76867"/>
    <lineage>
        <taxon>Eukaryota</taxon>
        <taxon>Fungi</taxon>
        <taxon>Dikarya</taxon>
        <taxon>Basidiomycota</taxon>
        <taxon>Agaricomycotina</taxon>
        <taxon>Agaricomycetes</taxon>
        <taxon>Agaricomycetidae</taxon>
        <taxon>Agaricales</taxon>
        <taxon>Agaricineae</taxon>
        <taxon>Hymenogastraceae</taxon>
        <taxon>Hebeloma</taxon>
    </lineage>
</organism>
<sequence>MSTFAKSTFNASTYSASRPTYPPQLFQYIFSFHRRVNKAHKPEWERAVDLGCGTGQATEHLRSFREVIGIDPSQGMIEKARAQVGNAGIGPTFTFLQGSGEELSKVLPENESVDLIVSAQASHWFDWSKVWPEVNRVLRPGGTAAFWVYAEFQLPQYPSLSSRITDYAQGSDPQRSVGQYFQRPGRTILERHLVDVPEPSSILNNGGLDDLNRVYFIGDHIPSFIPANATTKPILMRTDMRWRDLLGYFRTWSALHNYHEKYPEDAKKEEDPRFLEQDIADSSEPGDIDEMRKGDIAIRFWKDLRQGALDSTPDARVGVEDKVTVEWPLALLLTTKQ</sequence>
<keyword evidence="3" id="KW-0808">Transferase</keyword>
<evidence type="ECO:0000259" key="4">
    <source>
        <dbReference type="Pfam" id="PF08241"/>
    </source>
</evidence>
<reference evidence="5 6" key="1">
    <citation type="submission" date="2014-04" db="EMBL/GenBank/DDBJ databases">
        <authorList>
            <consortium name="DOE Joint Genome Institute"/>
            <person name="Kuo A."/>
            <person name="Gay G."/>
            <person name="Dore J."/>
            <person name="Kohler A."/>
            <person name="Nagy L.G."/>
            <person name="Floudas D."/>
            <person name="Copeland A."/>
            <person name="Barry K.W."/>
            <person name="Cichocki N."/>
            <person name="Veneault-Fourrey C."/>
            <person name="LaButti K."/>
            <person name="Lindquist E.A."/>
            <person name="Lipzen A."/>
            <person name="Lundell T."/>
            <person name="Morin E."/>
            <person name="Murat C."/>
            <person name="Sun H."/>
            <person name="Tunlid A."/>
            <person name="Henrissat B."/>
            <person name="Grigoriev I.V."/>
            <person name="Hibbett D.S."/>
            <person name="Martin F."/>
            <person name="Nordberg H.P."/>
            <person name="Cantor M.N."/>
            <person name="Hua S.X."/>
        </authorList>
    </citation>
    <scope>NUCLEOTIDE SEQUENCE [LARGE SCALE GENOMIC DNA]</scope>
    <source>
        <strain evidence="6">h7</strain>
    </source>
</reference>